<evidence type="ECO:0000313" key="6">
    <source>
        <dbReference type="Proteomes" id="UP001501207"/>
    </source>
</evidence>
<dbReference type="PANTHER" id="PTHR10458:SF22">
    <property type="entry name" value="PEPTIDE DEFORMYLASE"/>
    <property type="match status" value="1"/>
</dbReference>
<dbReference type="EC" id="3.5.1.88" evidence="4"/>
<evidence type="ECO:0000256" key="1">
    <source>
        <dbReference type="ARBA" id="ARBA00010759"/>
    </source>
</evidence>
<proteinExistence type="inferred from homology"/>
<dbReference type="SUPFAM" id="SSF56420">
    <property type="entry name" value="Peptide deformylase"/>
    <property type="match status" value="1"/>
</dbReference>
<dbReference type="Gene3D" id="3.90.45.10">
    <property type="entry name" value="Peptide deformylase"/>
    <property type="match status" value="1"/>
</dbReference>
<dbReference type="PIRSF" id="PIRSF004749">
    <property type="entry name" value="Pep_def"/>
    <property type="match status" value="1"/>
</dbReference>
<feature type="binding site" evidence="4">
    <location>
        <position position="148"/>
    </location>
    <ligand>
        <name>Fe cation</name>
        <dbReference type="ChEBI" id="CHEBI:24875"/>
    </ligand>
</feature>
<feature type="binding site" evidence="4">
    <location>
        <position position="106"/>
    </location>
    <ligand>
        <name>Fe cation</name>
        <dbReference type="ChEBI" id="CHEBI:24875"/>
    </ligand>
</feature>
<keyword evidence="6" id="KW-1185">Reference proteome</keyword>
<dbReference type="NCBIfam" id="NF001159">
    <property type="entry name" value="PRK00150.1-3"/>
    <property type="match status" value="1"/>
</dbReference>
<keyword evidence="2 4" id="KW-0479">Metal-binding</keyword>
<comment type="catalytic activity">
    <reaction evidence="4">
        <text>N-terminal N-formyl-L-methionyl-[peptide] + H2O = N-terminal L-methionyl-[peptide] + formate</text>
        <dbReference type="Rhea" id="RHEA:24420"/>
        <dbReference type="Rhea" id="RHEA-COMP:10639"/>
        <dbReference type="Rhea" id="RHEA-COMP:10640"/>
        <dbReference type="ChEBI" id="CHEBI:15377"/>
        <dbReference type="ChEBI" id="CHEBI:15740"/>
        <dbReference type="ChEBI" id="CHEBI:49298"/>
        <dbReference type="ChEBI" id="CHEBI:64731"/>
        <dbReference type="EC" id="3.5.1.88"/>
    </reaction>
</comment>
<dbReference type="InterPro" id="IPR036821">
    <property type="entry name" value="Peptide_deformylase_sf"/>
</dbReference>
<comment type="caution">
    <text evidence="5">The sequence shown here is derived from an EMBL/GenBank/DDBJ whole genome shotgun (WGS) entry which is preliminary data.</text>
</comment>
<dbReference type="NCBIfam" id="TIGR00079">
    <property type="entry name" value="pept_deformyl"/>
    <property type="match status" value="1"/>
</dbReference>
<keyword evidence="4" id="KW-0408">Iron</keyword>
<keyword evidence="4" id="KW-0648">Protein biosynthesis</keyword>
<comment type="similarity">
    <text evidence="1 4">Belongs to the polypeptide deformylase family.</text>
</comment>
<dbReference type="Proteomes" id="UP001501207">
    <property type="component" value="Unassembled WGS sequence"/>
</dbReference>
<accession>A0ABP8FHL0</accession>
<evidence type="ECO:0000256" key="4">
    <source>
        <dbReference type="HAMAP-Rule" id="MF_00163"/>
    </source>
</evidence>
<gene>
    <name evidence="5" type="primary">def_1</name>
    <name evidence="4" type="synonym">def</name>
    <name evidence="5" type="ORF">GCM10023143_07980</name>
</gene>
<dbReference type="InterPro" id="IPR023635">
    <property type="entry name" value="Peptide_deformylase"/>
</dbReference>
<protein>
    <recommendedName>
        <fullName evidence="4">Peptide deformylase</fullName>
        <shortName evidence="4">PDF</shortName>
        <ecNumber evidence="4">3.5.1.88</ecNumber>
    </recommendedName>
    <alternativeName>
        <fullName evidence="4">Polypeptide deformylase</fullName>
    </alternativeName>
</protein>
<dbReference type="PRINTS" id="PR01576">
    <property type="entry name" value="PDEFORMYLASE"/>
</dbReference>
<dbReference type="CDD" id="cd00487">
    <property type="entry name" value="Pep_deformylase"/>
    <property type="match status" value="1"/>
</dbReference>
<dbReference type="PANTHER" id="PTHR10458">
    <property type="entry name" value="PEPTIDE DEFORMYLASE"/>
    <property type="match status" value="1"/>
</dbReference>
<evidence type="ECO:0000256" key="3">
    <source>
        <dbReference type="ARBA" id="ARBA00022801"/>
    </source>
</evidence>
<dbReference type="HAMAP" id="MF_00163">
    <property type="entry name" value="Pep_deformylase"/>
    <property type="match status" value="1"/>
</dbReference>
<evidence type="ECO:0000313" key="5">
    <source>
        <dbReference type="EMBL" id="GAA4304002.1"/>
    </source>
</evidence>
<sequence length="192" mass="22363">MILPIIAYGDPVLRKAGEDIGPDYPGLQELIANMWETLYASHGVGLAAPQIGRSIRLFVVDSRQVLDNLEPDEREEYAGDDGVKQVFINPRIVDREGEEWAYEEGCLSIPKIREDIYRPETLHIRYMDEHFQQQEATFNGLSARIIFHEYDHVEGKLFIDYLKPLKKKLIRKKLDDITRGKVQVDYKMRFPR</sequence>
<feature type="binding site" evidence="4">
    <location>
        <position position="152"/>
    </location>
    <ligand>
        <name>Fe cation</name>
        <dbReference type="ChEBI" id="CHEBI:24875"/>
    </ligand>
</feature>
<dbReference type="RefSeq" id="WP_344975713.1">
    <property type="nucleotide sequence ID" value="NZ_BAABFN010000001.1"/>
</dbReference>
<feature type="active site" evidence="4">
    <location>
        <position position="149"/>
    </location>
</feature>
<comment type="function">
    <text evidence="4">Removes the formyl group from the N-terminal Met of newly synthesized proteins. Requires at least a dipeptide for an efficient rate of reaction. N-terminal L-methionine is a prerequisite for activity but the enzyme has broad specificity at other positions.</text>
</comment>
<name>A0ABP8FHL0_9BACT</name>
<keyword evidence="3 4" id="KW-0378">Hydrolase</keyword>
<reference evidence="6" key="1">
    <citation type="journal article" date="2019" name="Int. J. Syst. Evol. Microbiol.">
        <title>The Global Catalogue of Microorganisms (GCM) 10K type strain sequencing project: providing services to taxonomists for standard genome sequencing and annotation.</title>
        <authorList>
            <consortium name="The Broad Institute Genomics Platform"/>
            <consortium name="The Broad Institute Genome Sequencing Center for Infectious Disease"/>
            <person name="Wu L."/>
            <person name="Ma J."/>
        </authorList>
    </citation>
    <scope>NUCLEOTIDE SEQUENCE [LARGE SCALE GENOMIC DNA]</scope>
    <source>
        <strain evidence="6">JCM 17664</strain>
    </source>
</reference>
<evidence type="ECO:0000256" key="2">
    <source>
        <dbReference type="ARBA" id="ARBA00022723"/>
    </source>
</evidence>
<organism evidence="5 6">
    <name type="scientific">Compostibacter hankyongensis</name>
    <dbReference type="NCBI Taxonomy" id="1007089"/>
    <lineage>
        <taxon>Bacteria</taxon>
        <taxon>Pseudomonadati</taxon>
        <taxon>Bacteroidota</taxon>
        <taxon>Chitinophagia</taxon>
        <taxon>Chitinophagales</taxon>
        <taxon>Chitinophagaceae</taxon>
        <taxon>Compostibacter</taxon>
    </lineage>
</organism>
<dbReference type="EMBL" id="BAABFN010000001">
    <property type="protein sequence ID" value="GAA4304002.1"/>
    <property type="molecule type" value="Genomic_DNA"/>
</dbReference>
<comment type="cofactor">
    <cofactor evidence="4">
        <name>Fe(2+)</name>
        <dbReference type="ChEBI" id="CHEBI:29033"/>
    </cofactor>
    <text evidence="4">Binds 1 Fe(2+) ion.</text>
</comment>
<dbReference type="Pfam" id="PF01327">
    <property type="entry name" value="Pep_deformylase"/>
    <property type="match status" value="1"/>
</dbReference>